<proteinExistence type="predicted"/>
<evidence type="ECO:0000313" key="3">
    <source>
        <dbReference type="EMBL" id="GGJ40687.1"/>
    </source>
</evidence>
<dbReference type="SUPFAM" id="SSF54909">
    <property type="entry name" value="Dimeric alpha+beta barrel"/>
    <property type="match status" value="1"/>
</dbReference>
<dbReference type="InterPro" id="IPR007138">
    <property type="entry name" value="ABM_dom"/>
</dbReference>
<organism evidence="3 4">
    <name type="scientific">Streptomyces brasiliensis</name>
    <dbReference type="NCBI Taxonomy" id="1954"/>
    <lineage>
        <taxon>Bacteria</taxon>
        <taxon>Bacillati</taxon>
        <taxon>Actinomycetota</taxon>
        <taxon>Actinomycetes</taxon>
        <taxon>Kitasatosporales</taxon>
        <taxon>Streptomycetaceae</taxon>
        <taxon>Streptomyces</taxon>
    </lineage>
</organism>
<feature type="region of interest" description="Disordered" evidence="1">
    <location>
        <begin position="1"/>
        <end position="26"/>
    </location>
</feature>
<accession>A0A917L1T6</accession>
<comment type="caution">
    <text evidence="3">The sequence shown here is derived from an EMBL/GenBank/DDBJ whole genome shotgun (WGS) entry which is preliminary data.</text>
</comment>
<keyword evidence="4" id="KW-1185">Reference proteome</keyword>
<feature type="domain" description="ABM" evidence="2">
    <location>
        <begin position="45"/>
        <end position="99"/>
    </location>
</feature>
<dbReference type="Gene3D" id="3.30.70.100">
    <property type="match status" value="1"/>
</dbReference>
<reference evidence="3" key="2">
    <citation type="submission" date="2020-09" db="EMBL/GenBank/DDBJ databases">
        <authorList>
            <person name="Sun Q."/>
            <person name="Ohkuma M."/>
        </authorList>
    </citation>
    <scope>NUCLEOTIDE SEQUENCE</scope>
    <source>
        <strain evidence="3">JCM 3086</strain>
    </source>
</reference>
<dbReference type="EMBL" id="BMQA01000025">
    <property type="protein sequence ID" value="GGJ40687.1"/>
    <property type="molecule type" value="Genomic_DNA"/>
</dbReference>
<reference evidence="3" key="1">
    <citation type="journal article" date="2014" name="Int. J. Syst. Evol. Microbiol.">
        <title>Complete genome sequence of Corynebacterium casei LMG S-19264T (=DSM 44701T), isolated from a smear-ripened cheese.</title>
        <authorList>
            <consortium name="US DOE Joint Genome Institute (JGI-PGF)"/>
            <person name="Walter F."/>
            <person name="Albersmeier A."/>
            <person name="Kalinowski J."/>
            <person name="Ruckert C."/>
        </authorList>
    </citation>
    <scope>NUCLEOTIDE SEQUENCE</scope>
    <source>
        <strain evidence="3">JCM 3086</strain>
    </source>
</reference>
<name>A0A917L1T6_9ACTN</name>
<protein>
    <recommendedName>
        <fullName evidence="2">ABM domain-containing protein</fullName>
    </recommendedName>
</protein>
<dbReference type="Proteomes" id="UP000657574">
    <property type="component" value="Unassembled WGS sequence"/>
</dbReference>
<evidence type="ECO:0000256" key="1">
    <source>
        <dbReference type="SAM" id="MobiDB-lite"/>
    </source>
</evidence>
<sequence length="130" mass="14150">MSAVVKQDAIGRARQGRPDGRSDRMGVIHGVDHRDRAVPPFIEGASLTVRSKLPALTEVLRNEPGCVAYEPYLAPDCMLVIVERWADQESCLTHRRSAAAVELGTVLRPLLSDAFHVSVVEPLAGPGRRS</sequence>
<dbReference type="InterPro" id="IPR011008">
    <property type="entry name" value="Dimeric_a/b-barrel"/>
</dbReference>
<evidence type="ECO:0000313" key="4">
    <source>
        <dbReference type="Proteomes" id="UP000657574"/>
    </source>
</evidence>
<dbReference type="AlphaFoldDB" id="A0A917L1T6"/>
<gene>
    <name evidence="3" type="ORF">GCM10010121_059640</name>
</gene>
<feature type="compositionally biased region" description="Basic and acidic residues" evidence="1">
    <location>
        <begin position="16"/>
        <end position="26"/>
    </location>
</feature>
<evidence type="ECO:0000259" key="2">
    <source>
        <dbReference type="Pfam" id="PF03992"/>
    </source>
</evidence>
<dbReference type="Pfam" id="PF03992">
    <property type="entry name" value="ABM"/>
    <property type="match status" value="1"/>
</dbReference>